<dbReference type="Pfam" id="PF02424">
    <property type="entry name" value="ApbE"/>
    <property type="match status" value="1"/>
</dbReference>
<evidence type="ECO:0000256" key="5">
    <source>
        <dbReference type="ARBA" id="ARBA00022723"/>
    </source>
</evidence>
<gene>
    <name evidence="13" type="ORF">SAMN02745784_00101</name>
</gene>
<dbReference type="PIRSF" id="PIRSF006268">
    <property type="entry name" value="ApbE"/>
    <property type="match status" value="1"/>
</dbReference>
<keyword evidence="12" id="KW-0997">Cell inner membrane</keyword>
<evidence type="ECO:0000256" key="12">
    <source>
        <dbReference type="RuleBase" id="RU363002"/>
    </source>
</evidence>
<dbReference type="GO" id="GO:0046872">
    <property type="term" value="F:metal ion binding"/>
    <property type="evidence" value="ECO:0007669"/>
    <property type="project" value="UniProtKB-UniRule"/>
</dbReference>
<dbReference type="EMBL" id="FQTY01000001">
    <property type="protein sequence ID" value="SHE27848.1"/>
    <property type="molecule type" value="Genomic_DNA"/>
</dbReference>
<feature type="binding site" evidence="11">
    <location>
        <position position="308"/>
    </location>
    <ligand>
        <name>Mg(2+)</name>
        <dbReference type="ChEBI" id="CHEBI:18420"/>
    </ligand>
</feature>
<comment type="cofactor">
    <cofactor evidence="11">
        <name>Mg(2+)</name>
        <dbReference type="ChEBI" id="CHEBI:18420"/>
    </cofactor>
    <cofactor evidence="11">
        <name>Mn(2+)</name>
        <dbReference type="ChEBI" id="CHEBI:29035"/>
    </cofactor>
    <text evidence="11">Magnesium. Can also use manganese.</text>
</comment>
<evidence type="ECO:0000256" key="4">
    <source>
        <dbReference type="ARBA" id="ARBA00022679"/>
    </source>
</evidence>
<dbReference type="AlphaFoldDB" id="A0A1M4S6M1"/>
<sequence length="363" mass="40995">MKKIKDIRLILILILIVSATGCRYKHESKNTKLPESNLIPKIEPISRTEFLMNTVMTIKIYDNNDESILDKAFLRLKEIENRMSATLNGSDVNKINENAGIKPVTINEDTYFVLNRAKYYAEISEGACDPTIGPLVNLWNISSGEKNRTSIPNIEEIEEKKSYVNYKDLELLDNNQVFLKEKNMKIDLGSIVKGYAADEVSRILRENGVKSAIIDLGGNIFTHGEKQDASYWNIGIQDPFKITGNYLGILKAKNNSIVTSGDYERFFEYNGKKYHHILDTKTGYPTENELSGVCIISNKSIDGDALSTALFVLGLDNGIELVNSLEDIEAIFITKDKSIYITKNLKDKFTLGKENTSFTIKEY</sequence>
<dbReference type="Gene3D" id="3.10.520.10">
    <property type="entry name" value="ApbE-like domains"/>
    <property type="match status" value="1"/>
</dbReference>
<evidence type="ECO:0000256" key="7">
    <source>
        <dbReference type="ARBA" id="ARBA00022842"/>
    </source>
</evidence>
<feature type="binding site" evidence="11">
    <location>
        <position position="304"/>
    </location>
    <ligand>
        <name>Mg(2+)</name>
        <dbReference type="ChEBI" id="CHEBI:18420"/>
    </ligand>
</feature>
<evidence type="ECO:0000256" key="6">
    <source>
        <dbReference type="ARBA" id="ARBA00022827"/>
    </source>
</evidence>
<dbReference type="GO" id="GO:0005886">
    <property type="term" value="C:plasma membrane"/>
    <property type="evidence" value="ECO:0007669"/>
    <property type="project" value="UniProtKB-SubCell"/>
</dbReference>
<keyword evidence="12" id="KW-1003">Cell membrane</keyword>
<evidence type="ECO:0000313" key="13">
    <source>
        <dbReference type="EMBL" id="SHE27848.1"/>
    </source>
</evidence>
<dbReference type="GeneID" id="90994794"/>
<dbReference type="EC" id="2.7.1.180" evidence="1 10"/>
<keyword evidence="14" id="KW-1185">Reference proteome</keyword>
<evidence type="ECO:0000256" key="2">
    <source>
        <dbReference type="ARBA" id="ARBA00016337"/>
    </source>
</evidence>
<name>A0A1M4S6M1_9FIRM</name>
<keyword evidence="12 13" id="KW-0449">Lipoprotein</keyword>
<dbReference type="RefSeq" id="WP_072971606.1">
    <property type="nucleotide sequence ID" value="NZ_FQTY01000001.1"/>
</dbReference>
<dbReference type="GO" id="GO:0016740">
    <property type="term" value="F:transferase activity"/>
    <property type="evidence" value="ECO:0007669"/>
    <property type="project" value="UniProtKB-UniRule"/>
</dbReference>
<reference evidence="14" key="1">
    <citation type="submission" date="2016-11" db="EMBL/GenBank/DDBJ databases">
        <authorList>
            <person name="Varghese N."/>
            <person name="Submissions S."/>
        </authorList>
    </citation>
    <scope>NUCLEOTIDE SEQUENCE [LARGE SCALE GENOMIC DNA]</scope>
    <source>
        <strain evidence="14">DSM 18095</strain>
    </source>
</reference>
<dbReference type="InterPro" id="IPR003374">
    <property type="entry name" value="ApbE-like_sf"/>
</dbReference>
<keyword evidence="12" id="KW-0472">Membrane</keyword>
<evidence type="ECO:0000256" key="3">
    <source>
        <dbReference type="ARBA" id="ARBA00022630"/>
    </source>
</evidence>
<dbReference type="InterPro" id="IPR024932">
    <property type="entry name" value="ApbE"/>
</dbReference>
<evidence type="ECO:0000256" key="8">
    <source>
        <dbReference type="ARBA" id="ARBA00031306"/>
    </source>
</evidence>
<comment type="function">
    <text evidence="12">Flavin transferase that catalyzes the transfer of the FMN moiety of FAD and its covalent binding to the hydroxyl group of a threonine residue in a target flavoprotein.</text>
</comment>
<protein>
    <recommendedName>
        <fullName evidence="2 10">FAD:protein FMN transferase</fullName>
        <ecNumber evidence="1 10">2.7.1.180</ecNumber>
    </recommendedName>
    <alternativeName>
        <fullName evidence="8 10">Flavin transferase</fullName>
    </alternativeName>
</protein>
<keyword evidence="3 10" id="KW-0285">Flavoprotein</keyword>
<evidence type="ECO:0000256" key="11">
    <source>
        <dbReference type="PIRSR" id="PIRSR006268-2"/>
    </source>
</evidence>
<dbReference type="PANTHER" id="PTHR30040:SF2">
    <property type="entry name" value="FAD:PROTEIN FMN TRANSFERASE"/>
    <property type="match status" value="1"/>
</dbReference>
<comment type="similarity">
    <text evidence="10 12">Belongs to the ApbE family.</text>
</comment>
<evidence type="ECO:0000313" key="14">
    <source>
        <dbReference type="Proteomes" id="UP000184114"/>
    </source>
</evidence>
<evidence type="ECO:0000256" key="10">
    <source>
        <dbReference type="PIRNR" id="PIRNR006268"/>
    </source>
</evidence>
<keyword evidence="6 10" id="KW-0274">FAD</keyword>
<keyword evidence="4 10" id="KW-0808">Transferase</keyword>
<dbReference type="STRING" id="1123404.SAMN02745784_00101"/>
<evidence type="ECO:0000256" key="9">
    <source>
        <dbReference type="ARBA" id="ARBA00048540"/>
    </source>
</evidence>
<dbReference type="PROSITE" id="PS51257">
    <property type="entry name" value="PROKAR_LIPOPROTEIN"/>
    <property type="match status" value="1"/>
</dbReference>
<dbReference type="PANTHER" id="PTHR30040">
    <property type="entry name" value="THIAMINE BIOSYNTHESIS LIPOPROTEIN APBE"/>
    <property type="match status" value="1"/>
</dbReference>
<dbReference type="SUPFAM" id="SSF143631">
    <property type="entry name" value="ApbE-like"/>
    <property type="match status" value="1"/>
</dbReference>
<feature type="binding site" evidence="11">
    <location>
        <position position="190"/>
    </location>
    <ligand>
        <name>Mg(2+)</name>
        <dbReference type="ChEBI" id="CHEBI:18420"/>
    </ligand>
</feature>
<evidence type="ECO:0000256" key="1">
    <source>
        <dbReference type="ARBA" id="ARBA00011955"/>
    </source>
</evidence>
<keyword evidence="5 10" id="KW-0479">Metal-binding</keyword>
<proteinExistence type="inferred from homology"/>
<keyword evidence="7 10" id="KW-0460">Magnesium</keyword>
<accession>A0A1M4S6M1</accession>
<organism evidence="13 14">
    <name type="scientific">Tissierella praeacuta DSM 18095</name>
    <dbReference type="NCBI Taxonomy" id="1123404"/>
    <lineage>
        <taxon>Bacteria</taxon>
        <taxon>Bacillati</taxon>
        <taxon>Bacillota</taxon>
        <taxon>Tissierellia</taxon>
        <taxon>Tissierellales</taxon>
        <taxon>Tissierellaceae</taxon>
        <taxon>Tissierella</taxon>
    </lineage>
</organism>
<dbReference type="Proteomes" id="UP000184114">
    <property type="component" value="Unassembled WGS sequence"/>
</dbReference>
<comment type="catalytic activity">
    <reaction evidence="9 10 12">
        <text>L-threonyl-[protein] + FAD = FMN-L-threonyl-[protein] + AMP + H(+)</text>
        <dbReference type="Rhea" id="RHEA:36847"/>
        <dbReference type="Rhea" id="RHEA-COMP:11060"/>
        <dbReference type="Rhea" id="RHEA-COMP:11061"/>
        <dbReference type="ChEBI" id="CHEBI:15378"/>
        <dbReference type="ChEBI" id="CHEBI:30013"/>
        <dbReference type="ChEBI" id="CHEBI:57692"/>
        <dbReference type="ChEBI" id="CHEBI:74257"/>
        <dbReference type="ChEBI" id="CHEBI:456215"/>
        <dbReference type="EC" id="2.7.1.180"/>
    </reaction>
</comment>
<comment type="subcellular location">
    <subcellularLocation>
        <location evidence="12">Cell inner membrane</location>
        <topology evidence="12">Lipid-anchor</topology>
        <orientation evidence="12">Periplasmic side</orientation>
    </subcellularLocation>
</comment>